<protein>
    <submittedName>
        <fullName evidence="1">DUF6204 family protein</fullName>
    </submittedName>
</protein>
<dbReference type="InterPro" id="IPR045778">
    <property type="entry name" value="DUF6204"/>
</dbReference>
<name>A0ABW1MS59_9ACTN</name>
<dbReference type="EMBL" id="JBHSPX010000008">
    <property type="protein sequence ID" value="MFC6066699.1"/>
    <property type="molecule type" value="Genomic_DNA"/>
</dbReference>
<dbReference type="RefSeq" id="WP_031064960.1">
    <property type="nucleotide sequence ID" value="NZ_JBHSPX010000008.1"/>
</dbReference>
<dbReference type="Proteomes" id="UP001596139">
    <property type="component" value="Unassembled WGS sequence"/>
</dbReference>
<proteinExistence type="predicted"/>
<reference evidence="2" key="1">
    <citation type="journal article" date="2019" name="Int. J. Syst. Evol. Microbiol.">
        <title>The Global Catalogue of Microorganisms (GCM) 10K type strain sequencing project: providing services to taxonomists for standard genome sequencing and annotation.</title>
        <authorList>
            <consortium name="The Broad Institute Genomics Platform"/>
            <consortium name="The Broad Institute Genome Sequencing Center for Infectious Disease"/>
            <person name="Wu L."/>
            <person name="Ma J."/>
        </authorList>
    </citation>
    <scope>NUCLEOTIDE SEQUENCE [LARGE SCALE GENOMIC DNA]</scope>
    <source>
        <strain evidence="2">CGMCC 1.15180</strain>
    </source>
</reference>
<comment type="caution">
    <text evidence="1">The sequence shown here is derived from an EMBL/GenBank/DDBJ whole genome shotgun (WGS) entry which is preliminary data.</text>
</comment>
<gene>
    <name evidence="1" type="ORF">ACFP4F_29725</name>
</gene>
<dbReference type="Pfam" id="PF19707">
    <property type="entry name" value="DUF6204"/>
    <property type="match status" value="1"/>
</dbReference>
<keyword evidence="2" id="KW-1185">Reference proteome</keyword>
<organism evidence="1 2">
    <name type="scientific">Streptomyces ochraceiscleroticus</name>
    <dbReference type="NCBI Taxonomy" id="47761"/>
    <lineage>
        <taxon>Bacteria</taxon>
        <taxon>Bacillati</taxon>
        <taxon>Actinomycetota</taxon>
        <taxon>Actinomycetes</taxon>
        <taxon>Kitasatosporales</taxon>
        <taxon>Streptomycetaceae</taxon>
        <taxon>Streptomyces</taxon>
    </lineage>
</organism>
<evidence type="ECO:0000313" key="2">
    <source>
        <dbReference type="Proteomes" id="UP001596139"/>
    </source>
</evidence>
<sequence length="111" mass="12390">MATEHTYRVIVRGKWDGLTEEGRARLRAEADEQGLAQLRFTPEGSLACDPSMTSFAYRYVVVSDAADGEEMAAALAEEKAEHALRAAGYGYRDLRSSATDMDTMKINRKRR</sequence>
<evidence type="ECO:0000313" key="1">
    <source>
        <dbReference type="EMBL" id="MFC6066699.1"/>
    </source>
</evidence>
<accession>A0ABW1MS59</accession>